<sequence length="76" mass="8236">MTITVPGTDTDPEPLLQVLAGNPTAEELAALTAVVATLGTAEEEAHEHDRSWQRRAALRMRPAPGPGAWRRSSLHR</sequence>
<protein>
    <recommendedName>
        <fullName evidence="4">Acetyl-CoA carboxylase biotin carboxyl carrier protein subunit</fullName>
    </recommendedName>
</protein>
<comment type="caution">
    <text evidence="2">The sequence shown here is derived from an EMBL/GenBank/DDBJ whole genome shotgun (WGS) entry which is preliminary data.</text>
</comment>
<dbReference type="STRING" id="554083.BKD30_10980"/>
<reference evidence="2 3" key="1">
    <citation type="submission" date="2016-12" db="EMBL/GenBank/DDBJ databases">
        <title>Draft genome of Tersicoccus phoenicis 1P05MA.</title>
        <authorList>
            <person name="Nakajima Y."/>
            <person name="Yoshizawa S."/>
            <person name="Nakamura K."/>
            <person name="Ogura Y."/>
            <person name="Hayashi T."/>
            <person name="Kogure K."/>
        </authorList>
    </citation>
    <scope>NUCLEOTIDE SEQUENCE [LARGE SCALE GENOMIC DNA]</scope>
    <source>
        <strain evidence="2 3">1p05MA</strain>
    </source>
</reference>
<evidence type="ECO:0000313" key="2">
    <source>
        <dbReference type="EMBL" id="OMH23877.1"/>
    </source>
</evidence>
<dbReference type="AlphaFoldDB" id="A0A1R1L8M3"/>
<dbReference type="Pfam" id="PF13822">
    <property type="entry name" value="ACC_epsilon"/>
    <property type="match status" value="1"/>
</dbReference>
<proteinExistence type="predicted"/>
<feature type="region of interest" description="Disordered" evidence="1">
    <location>
        <begin position="41"/>
        <end position="76"/>
    </location>
</feature>
<evidence type="ECO:0008006" key="4">
    <source>
        <dbReference type="Google" id="ProtNLM"/>
    </source>
</evidence>
<feature type="compositionally biased region" description="Basic and acidic residues" evidence="1">
    <location>
        <begin position="43"/>
        <end position="52"/>
    </location>
</feature>
<dbReference type="EMBL" id="MRDE01000068">
    <property type="protein sequence ID" value="OMH23877.1"/>
    <property type="molecule type" value="Genomic_DNA"/>
</dbReference>
<organism evidence="2 3">
    <name type="scientific">Tersicoccus phoenicis</name>
    <dbReference type="NCBI Taxonomy" id="554083"/>
    <lineage>
        <taxon>Bacteria</taxon>
        <taxon>Bacillati</taxon>
        <taxon>Actinomycetota</taxon>
        <taxon>Actinomycetes</taxon>
        <taxon>Micrococcales</taxon>
        <taxon>Micrococcaceae</taxon>
        <taxon>Tersicoccus</taxon>
    </lineage>
</organism>
<dbReference type="Proteomes" id="UP000187085">
    <property type="component" value="Unassembled WGS sequence"/>
</dbReference>
<gene>
    <name evidence="2" type="ORF">BKD30_10980</name>
</gene>
<evidence type="ECO:0000313" key="3">
    <source>
        <dbReference type="Proteomes" id="UP000187085"/>
    </source>
</evidence>
<dbReference type="GO" id="GO:0003989">
    <property type="term" value="F:acetyl-CoA carboxylase activity"/>
    <property type="evidence" value="ECO:0007669"/>
    <property type="project" value="InterPro"/>
</dbReference>
<dbReference type="GO" id="GO:0004658">
    <property type="term" value="F:propionyl-CoA carboxylase activity"/>
    <property type="evidence" value="ECO:0007669"/>
    <property type="project" value="InterPro"/>
</dbReference>
<dbReference type="InterPro" id="IPR032716">
    <property type="entry name" value="ACC_epsilon"/>
</dbReference>
<accession>A0A1R1L8M3</accession>
<name>A0A1R1L8M3_9MICC</name>
<keyword evidence="3" id="KW-1185">Reference proteome</keyword>
<dbReference type="OrthoDB" id="4954177at2"/>
<dbReference type="RefSeq" id="WP_076704618.1">
    <property type="nucleotide sequence ID" value="NZ_MRDE01000068.1"/>
</dbReference>
<evidence type="ECO:0000256" key="1">
    <source>
        <dbReference type="SAM" id="MobiDB-lite"/>
    </source>
</evidence>